<dbReference type="Proteomes" id="UP000219869">
    <property type="component" value="Unassembled WGS sequence"/>
</dbReference>
<reference evidence="1 2" key="1">
    <citation type="submission" date="2017-09" db="EMBL/GenBank/DDBJ databases">
        <title>Large-scale bioinformatics analysis of Bacillus genomes uncovers conserved roles of natural products in bacterial physiology.</title>
        <authorList>
            <consortium name="Agbiome Team Llc"/>
            <person name="Bleich R.M."/>
            <person name="Kirk G.J."/>
            <person name="Santa Maria K.C."/>
            <person name="Allen S.E."/>
            <person name="Farag S."/>
            <person name="Shank E.A."/>
            <person name="Bowers A."/>
        </authorList>
    </citation>
    <scope>NUCLEOTIDE SEQUENCE [LARGE SCALE GENOMIC DNA]</scope>
    <source>
        <strain evidence="1 2">AFS006334</strain>
    </source>
</reference>
<dbReference type="AlphaFoldDB" id="A0A9X6YR88"/>
<dbReference type="RefSeq" id="WP_098324056.1">
    <property type="nucleotide sequence ID" value="NZ_NTXW01000044.1"/>
</dbReference>
<evidence type="ECO:0000313" key="2">
    <source>
        <dbReference type="Proteomes" id="UP000219869"/>
    </source>
</evidence>
<sequence>MPIYYTEEEYRKILERTNKEQKVFMPNEIFDDLIKAIDVKEEGHSSKHIAYAFSYIYLITYLYRYAKISNEHDFSEEGLKRLLTVSPTSKGKKGVNYITKRGGLLEELGYIYKVTDFPLAYFFDEEEKSIEFEYFSQVVEDGVPSQFVTNLKNKKINYPVKLLKTRIVKTSNGKEELDPILDDVYYTTRIDLDIFIYCMSRKELGVESFYLYSFIKFMNDIYGVCWNCPLVDLPKKVGMQLDVIKSKLKSMEQYGMLHNTHEDFIIGAPQGSESTKKANGYTVKRYGSFIKKEQQKRSYKRGKIKTYEENEKIKNAVLEGCKFLTS</sequence>
<accession>A0A9X6YR88</accession>
<protein>
    <submittedName>
        <fullName evidence="1">Uncharacterized protein</fullName>
    </submittedName>
</protein>
<dbReference type="EMBL" id="NTXW01000044">
    <property type="protein sequence ID" value="PEQ83391.1"/>
    <property type="molecule type" value="Genomic_DNA"/>
</dbReference>
<evidence type="ECO:0000313" key="1">
    <source>
        <dbReference type="EMBL" id="PEQ83391.1"/>
    </source>
</evidence>
<organism evidence="1 2">
    <name type="scientific">Bacillus cereus</name>
    <dbReference type="NCBI Taxonomy" id="1396"/>
    <lineage>
        <taxon>Bacteria</taxon>
        <taxon>Bacillati</taxon>
        <taxon>Bacillota</taxon>
        <taxon>Bacilli</taxon>
        <taxon>Bacillales</taxon>
        <taxon>Bacillaceae</taxon>
        <taxon>Bacillus</taxon>
        <taxon>Bacillus cereus group</taxon>
    </lineage>
</organism>
<name>A0A9X6YR88_BACCE</name>
<gene>
    <name evidence="1" type="ORF">CN475_22890</name>
</gene>
<comment type="caution">
    <text evidence="1">The sequence shown here is derived from an EMBL/GenBank/DDBJ whole genome shotgun (WGS) entry which is preliminary data.</text>
</comment>
<proteinExistence type="predicted"/>